<feature type="transmembrane region" description="Helical" evidence="13">
    <location>
        <begin position="103"/>
        <end position="125"/>
    </location>
</feature>
<keyword evidence="7" id="KW-0249">Electron transport</keyword>
<dbReference type="InterPro" id="IPR013130">
    <property type="entry name" value="Fe3_Rdtase_TM_dom"/>
</dbReference>
<dbReference type="PROSITE" id="PS51384">
    <property type="entry name" value="FAD_FR"/>
    <property type="match status" value="1"/>
</dbReference>
<name>A0ABR2VXC6_9FUNG</name>
<dbReference type="InterPro" id="IPR013112">
    <property type="entry name" value="FAD-bd_8"/>
</dbReference>
<comment type="subcellular location">
    <subcellularLocation>
        <location evidence="1">Cell membrane</location>
        <topology evidence="1">Multi-pass membrane protein</topology>
    </subcellularLocation>
</comment>
<evidence type="ECO:0000256" key="1">
    <source>
        <dbReference type="ARBA" id="ARBA00004651"/>
    </source>
</evidence>
<evidence type="ECO:0000256" key="11">
    <source>
        <dbReference type="ARBA" id="ARBA00023136"/>
    </source>
</evidence>
<comment type="similarity">
    <text evidence="2">Belongs to the ferric reductase (FRE) family.</text>
</comment>
<feature type="domain" description="FAD-binding FR-type" evidence="14">
    <location>
        <begin position="192"/>
        <end position="307"/>
    </location>
</feature>
<evidence type="ECO:0000256" key="9">
    <source>
        <dbReference type="ARBA" id="ARBA00023002"/>
    </source>
</evidence>
<keyword evidence="10" id="KW-0406">Ion transport</keyword>
<dbReference type="EMBL" id="JASJQH010007441">
    <property type="protein sequence ID" value="KAK9708979.1"/>
    <property type="molecule type" value="Genomic_DNA"/>
</dbReference>
<protein>
    <recommendedName>
        <fullName evidence="3">ferric-chelate reductase (NADPH)</fullName>
        <ecNumber evidence="3">1.16.1.9</ecNumber>
    </recommendedName>
</protein>
<keyword evidence="11 13" id="KW-0472">Membrane</keyword>
<dbReference type="InterPro" id="IPR051410">
    <property type="entry name" value="Ferric/Cupric_Reductase"/>
</dbReference>
<evidence type="ECO:0000256" key="5">
    <source>
        <dbReference type="ARBA" id="ARBA00022475"/>
    </source>
</evidence>
<accession>A0ABR2VXC6</accession>
<dbReference type="Pfam" id="PF01794">
    <property type="entry name" value="Ferric_reduct"/>
    <property type="match status" value="1"/>
</dbReference>
<gene>
    <name evidence="15" type="primary">FRP1</name>
    <name evidence="15" type="ORF">K7432_009306</name>
</gene>
<dbReference type="Pfam" id="PF08022">
    <property type="entry name" value="FAD_binding_8"/>
    <property type="match status" value="1"/>
</dbReference>
<keyword evidence="8 13" id="KW-1133">Transmembrane helix</keyword>
<evidence type="ECO:0000256" key="7">
    <source>
        <dbReference type="ARBA" id="ARBA00022982"/>
    </source>
</evidence>
<evidence type="ECO:0000313" key="15">
    <source>
        <dbReference type="EMBL" id="KAK9708979.1"/>
    </source>
</evidence>
<dbReference type="EC" id="1.16.1.9" evidence="3"/>
<keyword evidence="16" id="KW-1185">Reference proteome</keyword>
<dbReference type="SFLD" id="SFLDG01168">
    <property type="entry name" value="Ferric_reductase_subgroup_(FRE"/>
    <property type="match status" value="1"/>
</dbReference>
<evidence type="ECO:0000256" key="2">
    <source>
        <dbReference type="ARBA" id="ARBA00006278"/>
    </source>
</evidence>
<dbReference type="SUPFAM" id="SSF52343">
    <property type="entry name" value="Ferredoxin reductase-like, C-terminal NADP-linked domain"/>
    <property type="match status" value="1"/>
</dbReference>
<dbReference type="SFLD" id="SFLDS00052">
    <property type="entry name" value="Ferric_Reductase_Domain"/>
    <property type="match status" value="1"/>
</dbReference>
<proteinExistence type="inferred from homology"/>
<dbReference type="InterPro" id="IPR017938">
    <property type="entry name" value="Riboflavin_synthase-like_b-brl"/>
</dbReference>
<feature type="transmembrane region" description="Helical" evidence="13">
    <location>
        <begin position="163"/>
        <end position="180"/>
    </location>
</feature>
<reference evidence="15 16" key="1">
    <citation type="submission" date="2023-04" db="EMBL/GenBank/DDBJ databases">
        <title>Genome of Basidiobolus ranarum AG-B5.</title>
        <authorList>
            <person name="Stajich J.E."/>
            <person name="Carter-House D."/>
            <person name="Gryganskyi A."/>
        </authorList>
    </citation>
    <scope>NUCLEOTIDE SEQUENCE [LARGE SCALE GENOMIC DNA]</scope>
    <source>
        <strain evidence="15 16">AG-B5</strain>
    </source>
</reference>
<organism evidence="15 16">
    <name type="scientific">Basidiobolus ranarum</name>
    <dbReference type="NCBI Taxonomy" id="34480"/>
    <lineage>
        <taxon>Eukaryota</taxon>
        <taxon>Fungi</taxon>
        <taxon>Fungi incertae sedis</taxon>
        <taxon>Zoopagomycota</taxon>
        <taxon>Entomophthoromycotina</taxon>
        <taxon>Basidiobolomycetes</taxon>
        <taxon>Basidiobolales</taxon>
        <taxon>Basidiobolaceae</taxon>
        <taxon>Basidiobolus</taxon>
    </lineage>
</organism>
<comment type="caution">
    <text evidence="15">The sequence shown here is derived from an EMBL/GenBank/DDBJ whole genome shotgun (WGS) entry which is preliminary data.</text>
</comment>
<dbReference type="InterPro" id="IPR017927">
    <property type="entry name" value="FAD-bd_FR_type"/>
</dbReference>
<evidence type="ECO:0000256" key="12">
    <source>
        <dbReference type="ARBA" id="ARBA00048483"/>
    </source>
</evidence>
<keyword evidence="5" id="KW-1003">Cell membrane</keyword>
<evidence type="ECO:0000256" key="3">
    <source>
        <dbReference type="ARBA" id="ARBA00012668"/>
    </source>
</evidence>
<dbReference type="Gene3D" id="3.40.50.80">
    <property type="entry name" value="Nucleotide-binding domain of ferredoxin-NADP reductase (FNR) module"/>
    <property type="match status" value="1"/>
</dbReference>
<evidence type="ECO:0000256" key="6">
    <source>
        <dbReference type="ARBA" id="ARBA00022692"/>
    </source>
</evidence>
<evidence type="ECO:0000256" key="8">
    <source>
        <dbReference type="ARBA" id="ARBA00022989"/>
    </source>
</evidence>
<evidence type="ECO:0000259" key="14">
    <source>
        <dbReference type="PROSITE" id="PS51384"/>
    </source>
</evidence>
<dbReference type="Pfam" id="PF08030">
    <property type="entry name" value="NAD_binding_6"/>
    <property type="match status" value="1"/>
</dbReference>
<evidence type="ECO:0000313" key="16">
    <source>
        <dbReference type="Proteomes" id="UP001479436"/>
    </source>
</evidence>
<dbReference type="SUPFAM" id="SSF63380">
    <property type="entry name" value="Riboflavin synthase domain-like"/>
    <property type="match status" value="1"/>
</dbReference>
<dbReference type="InterPro" id="IPR039261">
    <property type="entry name" value="FNR_nucleotide-bd"/>
</dbReference>
<dbReference type="PANTHER" id="PTHR32361:SF28">
    <property type="entry name" value="FRP1P"/>
    <property type="match status" value="1"/>
</dbReference>
<evidence type="ECO:0000256" key="13">
    <source>
        <dbReference type="SAM" id="Phobius"/>
    </source>
</evidence>
<feature type="transmembrane region" description="Helical" evidence="13">
    <location>
        <begin position="73"/>
        <end position="97"/>
    </location>
</feature>
<feature type="transmembrane region" description="Helical" evidence="13">
    <location>
        <begin position="32"/>
        <end position="52"/>
    </location>
</feature>
<keyword evidence="9" id="KW-0560">Oxidoreductase</keyword>
<feature type="transmembrane region" description="Helical" evidence="13">
    <location>
        <begin position="7"/>
        <end position="26"/>
    </location>
</feature>
<dbReference type="Proteomes" id="UP001479436">
    <property type="component" value="Unassembled WGS sequence"/>
</dbReference>
<evidence type="ECO:0000256" key="4">
    <source>
        <dbReference type="ARBA" id="ARBA00022448"/>
    </source>
</evidence>
<dbReference type="InterPro" id="IPR013121">
    <property type="entry name" value="Fe_red_NAD-bd_6"/>
</dbReference>
<sequence>MGQWLMVLLYFSLVAWYSLRVVFSRLSRNVDIALSAGYISIANIPILTALANKNTILTKLLGISHESLNYLHQASGIATAFTATVHTVLFSLVWLKFGNFQRFILLPFVIYGVIALILFIVLCLSSINYVRRKFYESFLVIHIVAFALAVVFTALHFSEDRVYLFYVFSGFLLFLLDRAIRTFRAIYYNVVLWIRCYRSEDKAQLDTVQLMPGNTLRLEFFKPMKWLPGQHVFISMSDVAFGQWHPFTITSIYESIEDSTPERPIVLVIQARDGFTKTLYERALADCSFKVNLGILVDGPYGTYHPMHNFETVVLIAGGTGAAFTIPILSDLIRRKNQNDPKLLSTKNVQFVWSIKRRAHITWFVEELRKCTLLSPEGFLNVRIHLTAENTDTKSTGSLKEDVFDETSALRSSITQPKSYSSIQKATLDCSLTDLESEEFSDFQTYPHRPNLSGIIHEATHIASQDIGVSVCGPLGLTKSTRQCISERNSFKTKAGITAGIYLHCESFEW</sequence>
<comment type="catalytic activity">
    <reaction evidence="12">
        <text>2 a Fe(II)-siderophore + NADP(+) + H(+) = 2 a Fe(III)-siderophore + NADPH</text>
        <dbReference type="Rhea" id="RHEA:28795"/>
        <dbReference type="Rhea" id="RHEA-COMP:11342"/>
        <dbReference type="Rhea" id="RHEA-COMP:11344"/>
        <dbReference type="ChEBI" id="CHEBI:15378"/>
        <dbReference type="ChEBI" id="CHEBI:29033"/>
        <dbReference type="ChEBI" id="CHEBI:29034"/>
        <dbReference type="ChEBI" id="CHEBI:57783"/>
        <dbReference type="ChEBI" id="CHEBI:58349"/>
        <dbReference type="EC" id="1.16.1.9"/>
    </reaction>
</comment>
<evidence type="ECO:0000256" key="10">
    <source>
        <dbReference type="ARBA" id="ARBA00023065"/>
    </source>
</evidence>
<keyword evidence="4" id="KW-0813">Transport</keyword>
<feature type="transmembrane region" description="Helical" evidence="13">
    <location>
        <begin position="137"/>
        <end position="157"/>
    </location>
</feature>
<dbReference type="PANTHER" id="PTHR32361">
    <property type="entry name" value="FERRIC/CUPRIC REDUCTASE TRANSMEMBRANE COMPONENT"/>
    <property type="match status" value="1"/>
</dbReference>
<keyword evidence="6 13" id="KW-0812">Transmembrane</keyword>
<dbReference type="CDD" id="cd06186">
    <property type="entry name" value="NOX_Duox_like_FAD_NADP"/>
    <property type="match status" value="1"/>
</dbReference>